<dbReference type="InterPro" id="IPR011466">
    <property type="entry name" value="DUF1572"/>
</dbReference>
<dbReference type="SUPFAM" id="SSF109854">
    <property type="entry name" value="DinB/YfiT-like putative metalloenzymes"/>
    <property type="match status" value="1"/>
</dbReference>
<dbReference type="EMBL" id="JACHXW010000001">
    <property type="protein sequence ID" value="MBB3150317.1"/>
    <property type="molecule type" value="Genomic_DNA"/>
</dbReference>
<gene>
    <name evidence="1" type="ORF">FHS16_000349</name>
</gene>
<keyword evidence="2" id="KW-1185">Reference proteome</keyword>
<dbReference type="Gene3D" id="1.20.120.450">
    <property type="entry name" value="dinb family like domain"/>
    <property type="match status" value="1"/>
</dbReference>
<protein>
    <submittedName>
        <fullName evidence="1">Putative damage-inducible protein DinB</fullName>
    </submittedName>
</protein>
<reference evidence="1 2" key="1">
    <citation type="submission" date="2020-08" db="EMBL/GenBank/DDBJ databases">
        <title>Genomic Encyclopedia of Type Strains, Phase III (KMG-III): the genomes of soil and plant-associated and newly described type strains.</title>
        <authorList>
            <person name="Whitman W."/>
        </authorList>
    </citation>
    <scope>NUCLEOTIDE SEQUENCE [LARGE SCALE GENOMIC DNA]</scope>
    <source>
        <strain evidence="1 2">CECT 8234</strain>
    </source>
</reference>
<sequence length="157" mass="18245">MSYAFNREWLLHKFDEIRRRLLLAIEQLDDEQLNWQPEELSHSISVLIKHIDGNIAERIGNGILQQGIERDRAAELGKSFVTKGELLDMVQAGFQLIIDTIRNGSDEQLEMTQQVRSRERTNLDMLHQCAAHYSEHMGQIFYIAKLCLKDKYKSTSV</sequence>
<dbReference type="Pfam" id="PF07609">
    <property type="entry name" value="DUF1572"/>
    <property type="match status" value="1"/>
</dbReference>
<name>A0A7W5C321_9BACL</name>
<dbReference type="InterPro" id="IPR034660">
    <property type="entry name" value="DinB/YfiT-like"/>
</dbReference>
<dbReference type="Proteomes" id="UP000518605">
    <property type="component" value="Unassembled WGS sequence"/>
</dbReference>
<organism evidence="1 2">
    <name type="scientific">Paenibacillus endophyticus</name>
    <dbReference type="NCBI Taxonomy" id="1294268"/>
    <lineage>
        <taxon>Bacteria</taxon>
        <taxon>Bacillati</taxon>
        <taxon>Bacillota</taxon>
        <taxon>Bacilli</taxon>
        <taxon>Bacillales</taxon>
        <taxon>Paenibacillaceae</taxon>
        <taxon>Paenibacillus</taxon>
    </lineage>
</organism>
<dbReference type="RefSeq" id="WP_183557998.1">
    <property type="nucleotide sequence ID" value="NZ_CBCSLB010000001.1"/>
</dbReference>
<comment type="caution">
    <text evidence="1">The sequence shown here is derived from an EMBL/GenBank/DDBJ whole genome shotgun (WGS) entry which is preliminary data.</text>
</comment>
<evidence type="ECO:0000313" key="2">
    <source>
        <dbReference type="Proteomes" id="UP000518605"/>
    </source>
</evidence>
<dbReference type="AlphaFoldDB" id="A0A7W5C321"/>
<accession>A0A7W5C321</accession>
<evidence type="ECO:0000313" key="1">
    <source>
        <dbReference type="EMBL" id="MBB3150317.1"/>
    </source>
</evidence>
<proteinExistence type="predicted"/>